<organism evidence="2 3">
    <name type="scientific">Enhygromyxa salina</name>
    <dbReference type="NCBI Taxonomy" id="215803"/>
    <lineage>
        <taxon>Bacteria</taxon>
        <taxon>Pseudomonadati</taxon>
        <taxon>Myxococcota</taxon>
        <taxon>Polyangia</taxon>
        <taxon>Nannocystales</taxon>
        <taxon>Nannocystaceae</taxon>
        <taxon>Enhygromyxa</taxon>
    </lineage>
</organism>
<protein>
    <recommendedName>
        <fullName evidence="1">JmjC domain-containing protein</fullName>
    </recommendedName>
</protein>
<feature type="domain" description="JmjC" evidence="1">
    <location>
        <begin position="115"/>
        <end position="223"/>
    </location>
</feature>
<evidence type="ECO:0000313" key="2">
    <source>
        <dbReference type="EMBL" id="PRQ06955.1"/>
    </source>
</evidence>
<dbReference type="Pfam" id="PF08007">
    <property type="entry name" value="JmjC_2"/>
    <property type="match status" value="1"/>
</dbReference>
<dbReference type="Proteomes" id="UP000238823">
    <property type="component" value="Unassembled WGS sequence"/>
</dbReference>
<gene>
    <name evidence="2" type="ORF">ENSA7_33790</name>
</gene>
<dbReference type="Gene3D" id="2.60.120.650">
    <property type="entry name" value="Cupin"/>
    <property type="match status" value="1"/>
</dbReference>
<dbReference type="RefSeq" id="WP_146157794.1">
    <property type="nucleotide sequence ID" value="NZ_PVNL01000063.1"/>
</dbReference>
<dbReference type="AlphaFoldDB" id="A0A2S9YPD4"/>
<proteinExistence type="predicted"/>
<comment type="caution">
    <text evidence="2">The sequence shown here is derived from an EMBL/GenBank/DDBJ whole genome shotgun (WGS) entry which is preliminary data.</text>
</comment>
<dbReference type="SUPFAM" id="SSF51197">
    <property type="entry name" value="Clavaminate synthase-like"/>
    <property type="match status" value="1"/>
</dbReference>
<reference evidence="2 3" key="1">
    <citation type="submission" date="2018-03" db="EMBL/GenBank/DDBJ databases">
        <title>Draft Genome Sequences of the Obligatory Marine Myxobacteria Enhygromyxa salina SWB007.</title>
        <authorList>
            <person name="Poehlein A."/>
            <person name="Moghaddam J.A."/>
            <person name="Harms H."/>
            <person name="Alanjari M."/>
            <person name="Koenig G.M."/>
            <person name="Daniel R."/>
            <person name="Schaeberle T.F."/>
        </authorList>
    </citation>
    <scope>NUCLEOTIDE SEQUENCE [LARGE SCALE GENOMIC DNA]</scope>
    <source>
        <strain evidence="2 3">SWB007</strain>
    </source>
</reference>
<accession>A0A2S9YPD4</accession>
<dbReference type="EMBL" id="PVNL01000063">
    <property type="protein sequence ID" value="PRQ06955.1"/>
    <property type="molecule type" value="Genomic_DNA"/>
</dbReference>
<evidence type="ECO:0000313" key="3">
    <source>
        <dbReference type="Proteomes" id="UP000238823"/>
    </source>
</evidence>
<dbReference type="InterPro" id="IPR003347">
    <property type="entry name" value="JmjC_dom"/>
</dbReference>
<dbReference type="OrthoDB" id="9764016at2"/>
<evidence type="ECO:0000259" key="1">
    <source>
        <dbReference type="Pfam" id="PF08007"/>
    </source>
</evidence>
<name>A0A2S9YPD4_9BACT</name>
<sequence>MLPEGLTRLVGTKAEEFAAAVREDRLVQCFVPEPQRGGWPDPTAPSLKDLLDEFPQTSCAVGVMPYGECRATNDEAVDALKLGGHVQMAMTCIPDVNAWMCGLADELSRGQAHHIQATLTVSSPGAGVAWHHDSDSCLLIVQLAGQKTWWLTESGEDLHPERMGHIDARLAGVGGTQAQHEATVARLEQRAERVVMRPGTVVVAPPYTWHRTLAETDEESWTLLFVIQRGTYVEAEWRRLARQVWPRELWPEVGDYDATEVGEQLAARVREYSEAKLEARPSTIFDPRTMVRRRPGVGVELDRGRGGYWTLRTTVDDETRELLVPRAYVAALRWLATTPRPFSGYRARAEAGISHQLVDRMLETLLARGVLERVETETETETEVAGVGS</sequence>